<evidence type="ECO:0000313" key="2">
    <source>
        <dbReference type="Proteomes" id="UP001108280"/>
    </source>
</evidence>
<proteinExistence type="predicted"/>
<reference evidence="2" key="2">
    <citation type="journal article" date="2020" name="Biotechnol. Bioeng.">
        <title>Chromosome-scale scaffolds for the Chinese hamster reference genome assembly to facilitate the study of the CHO epigenome.</title>
        <authorList>
            <person name="Hilliard W."/>
            <person name="MacDonald M."/>
            <person name="Lee K.H."/>
        </authorList>
    </citation>
    <scope>NUCLEOTIDE SEQUENCE [LARGE SCALE GENOMIC DNA]</scope>
    <source>
        <strain evidence="2">17A/GY</strain>
    </source>
</reference>
<accession>A0A9J7H3H3</accession>
<protein>
    <submittedName>
        <fullName evidence="3">Cleavage and polyadenylation specificity factor subunit 6-like isoform X2</fullName>
    </submittedName>
</protein>
<reference evidence="3" key="3">
    <citation type="submission" date="2025-08" db="UniProtKB">
        <authorList>
            <consortium name="RefSeq"/>
        </authorList>
    </citation>
    <scope>IDENTIFICATION</scope>
    <source>
        <strain evidence="3">17A/GY</strain>
        <tissue evidence="3">Liver</tissue>
    </source>
</reference>
<feature type="compositionally biased region" description="Low complexity" evidence="1">
    <location>
        <begin position="79"/>
        <end position="88"/>
    </location>
</feature>
<dbReference type="GeneID" id="113836679"/>
<evidence type="ECO:0000313" key="3">
    <source>
        <dbReference type="RefSeq" id="XP_035304068.1"/>
    </source>
</evidence>
<keyword evidence="2" id="KW-1185">Reference proteome</keyword>
<sequence>MPLVCTSGPDKGSGRCGRRLGGARREPGDGRGRCPRGGGEGSSTWVGLGAPRGPWPRGAGTPPAPGLLPGPRPLPPLPGGLRVRPGLAVGNPDTQERAWMQKGAREPGAAARTNRSRS</sequence>
<feature type="compositionally biased region" description="Basic and acidic residues" evidence="1">
    <location>
        <begin position="23"/>
        <end position="32"/>
    </location>
</feature>
<organism evidence="2 3">
    <name type="scientific">Cricetulus griseus</name>
    <name type="common">Chinese hamster</name>
    <name type="synonym">Cricetulus barabensis griseus</name>
    <dbReference type="NCBI Taxonomy" id="10029"/>
    <lineage>
        <taxon>Eukaryota</taxon>
        <taxon>Metazoa</taxon>
        <taxon>Chordata</taxon>
        <taxon>Craniata</taxon>
        <taxon>Vertebrata</taxon>
        <taxon>Euteleostomi</taxon>
        <taxon>Mammalia</taxon>
        <taxon>Eutheria</taxon>
        <taxon>Euarchontoglires</taxon>
        <taxon>Glires</taxon>
        <taxon>Rodentia</taxon>
        <taxon>Myomorpha</taxon>
        <taxon>Muroidea</taxon>
        <taxon>Cricetidae</taxon>
        <taxon>Cricetinae</taxon>
        <taxon>Cricetulus</taxon>
    </lineage>
</organism>
<evidence type="ECO:0000256" key="1">
    <source>
        <dbReference type="SAM" id="MobiDB-lite"/>
    </source>
</evidence>
<gene>
    <name evidence="3" type="primary">LOC113836679</name>
</gene>
<dbReference type="Proteomes" id="UP001108280">
    <property type="component" value="Chromosome 7"/>
</dbReference>
<dbReference type="RefSeq" id="XP_035304068.1">
    <property type="nucleotide sequence ID" value="XM_035448177.1"/>
</dbReference>
<feature type="compositionally biased region" description="Low complexity" evidence="1">
    <location>
        <begin position="47"/>
        <end position="61"/>
    </location>
</feature>
<reference evidence="2" key="1">
    <citation type="journal article" date="2018" name="Biotechnol. Bioeng.">
        <title>A reference genome of the Chinese hamster based on a hybrid assembly strategy.</title>
        <authorList>
            <person name="Rupp O."/>
            <person name="MacDonald M.L."/>
            <person name="Li S."/>
            <person name="Dhiman H."/>
            <person name="Polson S."/>
            <person name="Griep S."/>
            <person name="Heffner K."/>
            <person name="Hernandez I."/>
            <person name="Brinkrolf K."/>
            <person name="Jadhav V."/>
            <person name="Samoudi M."/>
            <person name="Hao H."/>
            <person name="Kingham B."/>
            <person name="Goesmann A."/>
            <person name="Betenbaugh M.J."/>
            <person name="Lewis N.E."/>
            <person name="Borth N."/>
            <person name="Lee K.H."/>
        </authorList>
    </citation>
    <scope>NUCLEOTIDE SEQUENCE [LARGE SCALE GENOMIC DNA]</scope>
    <source>
        <strain evidence="2">17A/GY</strain>
    </source>
</reference>
<dbReference type="AlphaFoldDB" id="A0A9J7H3H3"/>
<name>A0A9J7H3H3_CRIGR</name>
<feature type="compositionally biased region" description="Pro residues" evidence="1">
    <location>
        <begin position="62"/>
        <end position="78"/>
    </location>
</feature>
<feature type="region of interest" description="Disordered" evidence="1">
    <location>
        <begin position="1"/>
        <end position="118"/>
    </location>
</feature>
<dbReference type="KEGG" id="cge:113836679"/>